<feature type="region of interest" description="Disordered" evidence="1">
    <location>
        <begin position="77"/>
        <end position="192"/>
    </location>
</feature>
<dbReference type="SUPFAM" id="SSF51445">
    <property type="entry name" value="(Trans)glycosidases"/>
    <property type="match status" value="1"/>
</dbReference>
<name>A0ABQ8NA47_PYRGI</name>
<organism evidence="4 5">
    <name type="scientific">Pyricularia grisea</name>
    <name type="common">Crabgrass-specific blast fungus</name>
    <name type="synonym">Magnaporthe grisea</name>
    <dbReference type="NCBI Taxonomy" id="148305"/>
    <lineage>
        <taxon>Eukaryota</taxon>
        <taxon>Fungi</taxon>
        <taxon>Dikarya</taxon>
        <taxon>Ascomycota</taxon>
        <taxon>Pezizomycotina</taxon>
        <taxon>Sordariomycetes</taxon>
        <taxon>Sordariomycetidae</taxon>
        <taxon>Magnaporthales</taxon>
        <taxon>Pyriculariaceae</taxon>
        <taxon>Pyricularia</taxon>
    </lineage>
</organism>
<feature type="compositionally biased region" description="Polar residues" evidence="1">
    <location>
        <begin position="178"/>
        <end position="191"/>
    </location>
</feature>
<protein>
    <recommendedName>
        <fullName evidence="3">Asl1-like glycosyl hydrolase catalytic domain-containing protein</fullName>
    </recommendedName>
</protein>
<proteinExistence type="predicted"/>
<gene>
    <name evidence="4" type="ORF">MCOR33_008896</name>
</gene>
<sequence length="431" mass="46007">MLSKMQLFSLASAFLASEVAALVVNAHRVNHAHYHDKRDIAYQHTEVVVQTVWETVTVWDDDLPTSSVSIFKNVAPTTTSSNSTLLSSSFGSSSTLTTVTTPVASPPPPPEPTPAPTLASPPAEEPVKVQAIAPEQKAPQVAPQPQIPAPQVPSPQPTPSQSQAAPAPAKSSSAPVVDNSNSGSGYSQPSGSKRGLAYNLASLTSPFMGSGSKASWAYNWGQTPDGLDTTKIDYVPMLWGPQQMHTSTWKQNADSAIAAGAKSLLSFNECDNKGQCNTDPASAAQAHIQLMNPYGSKAAISSPAITNSNVPGEGIDWLKSWVKACNGQCKFDFCAAHWYSPADPQNLLSHLDAVHDACEGKPVWLTEFAPIDGDADTFLTAVMKELDNNPKYSYVQRYSFFFVTLQPHFTSARMMNTATSLSSLGQAFAYS</sequence>
<evidence type="ECO:0000256" key="1">
    <source>
        <dbReference type="SAM" id="MobiDB-lite"/>
    </source>
</evidence>
<keyword evidence="2" id="KW-0732">Signal</keyword>
<feature type="compositionally biased region" description="Low complexity" evidence="1">
    <location>
        <begin position="77"/>
        <end position="103"/>
    </location>
</feature>
<feature type="signal peptide" evidence="2">
    <location>
        <begin position="1"/>
        <end position="21"/>
    </location>
</feature>
<feature type="compositionally biased region" description="Low complexity" evidence="1">
    <location>
        <begin position="159"/>
        <end position="177"/>
    </location>
</feature>
<evidence type="ECO:0000313" key="4">
    <source>
        <dbReference type="EMBL" id="KAI6293773.1"/>
    </source>
</evidence>
<dbReference type="Pfam" id="PF11790">
    <property type="entry name" value="Glyco_hydro_cc"/>
    <property type="match status" value="1"/>
</dbReference>
<feature type="compositionally biased region" description="Pro residues" evidence="1">
    <location>
        <begin position="104"/>
        <end position="115"/>
    </location>
</feature>
<dbReference type="PANTHER" id="PTHR34154">
    <property type="entry name" value="ALKALI-SENSITIVE LINKAGE PROTEIN 1"/>
    <property type="match status" value="1"/>
</dbReference>
<evidence type="ECO:0000313" key="5">
    <source>
        <dbReference type="Proteomes" id="UP001059893"/>
    </source>
</evidence>
<dbReference type="EMBL" id="JABSND010000226">
    <property type="protein sequence ID" value="KAI6293773.1"/>
    <property type="molecule type" value="Genomic_DNA"/>
</dbReference>
<feature type="compositionally biased region" description="Pro residues" evidence="1">
    <location>
        <begin position="145"/>
        <end position="158"/>
    </location>
</feature>
<accession>A0ABQ8NA47</accession>
<dbReference type="PANTHER" id="PTHR34154:SF10">
    <property type="entry name" value="ASL1-LIKE GLYCOSYL HYDROLASE CATALYTIC DOMAIN-CONTAINING PROTEIN"/>
    <property type="match status" value="1"/>
</dbReference>
<dbReference type="InterPro" id="IPR017853">
    <property type="entry name" value="GH"/>
</dbReference>
<evidence type="ECO:0000256" key="2">
    <source>
        <dbReference type="SAM" id="SignalP"/>
    </source>
</evidence>
<dbReference type="InterPro" id="IPR053183">
    <property type="entry name" value="ASL1"/>
</dbReference>
<feature type="compositionally biased region" description="Low complexity" evidence="1">
    <location>
        <begin position="133"/>
        <end position="144"/>
    </location>
</feature>
<comment type="caution">
    <text evidence="4">The sequence shown here is derived from an EMBL/GenBank/DDBJ whole genome shotgun (WGS) entry which is preliminary data.</text>
</comment>
<dbReference type="Proteomes" id="UP001059893">
    <property type="component" value="Unassembled WGS sequence"/>
</dbReference>
<dbReference type="InterPro" id="IPR024655">
    <property type="entry name" value="Asl1_glyco_hydro_catalytic"/>
</dbReference>
<evidence type="ECO:0000259" key="3">
    <source>
        <dbReference type="Pfam" id="PF11790"/>
    </source>
</evidence>
<reference evidence="4" key="1">
    <citation type="submission" date="2021-01" db="EMBL/GenBank/DDBJ databases">
        <title>Deciphering the adaptive evolutionary patterns associated with biogeogrpahic diversity in the finger millet blast pathogen Magnaporthe oryzae in Eastern Africa.</title>
        <authorList>
            <person name="Onyema G."/>
            <person name="Shittu T.A."/>
            <person name="Dodsworth S."/>
            <person name="Devilliers S."/>
            <person name="Muthumeenakshi S."/>
            <person name="Sreenivasaprasad S."/>
        </authorList>
    </citation>
    <scope>NUCLEOTIDE SEQUENCE</scope>
    <source>
        <strain evidence="4">D15/s37</strain>
    </source>
</reference>
<feature type="domain" description="Asl1-like glycosyl hydrolase catalytic" evidence="3">
    <location>
        <begin position="195"/>
        <end position="428"/>
    </location>
</feature>
<dbReference type="Gene3D" id="3.20.20.80">
    <property type="entry name" value="Glycosidases"/>
    <property type="match status" value="1"/>
</dbReference>
<keyword evidence="5" id="KW-1185">Reference proteome</keyword>
<feature type="chain" id="PRO_5046224857" description="Asl1-like glycosyl hydrolase catalytic domain-containing protein" evidence="2">
    <location>
        <begin position="22"/>
        <end position="431"/>
    </location>
</feature>